<evidence type="ECO:0000313" key="2">
    <source>
        <dbReference type="EMBL" id="KZT63882.1"/>
    </source>
</evidence>
<dbReference type="AlphaFoldDB" id="A0A165L1P9"/>
<name>A0A165L1P9_9APHY</name>
<dbReference type="EMBL" id="KV429152">
    <property type="protein sequence ID" value="KZT63882.1"/>
    <property type="molecule type" value="Genomic_DNA"/>
</dbReference>
<reference evidence="2 3" key="1">
    <citation type="journal article" date="2016" name="Mol. Biol. Evol.">
        <title>Comparative Genomics of Early-Diverging Mushroom-Forming Fungi Provides Insights into the Origins of Lignocellulose Decay Capabilities.</title>
        <authorList>
            <person name="Nagy L.G."/>
            <person name="Riley R."/>
            <person name="Tritt A."/>
            <person name="Adam C."/>
            <person name="Daum C."/>
            <person name="Floudas D."/>
            <person name="Sun H."/>
            <person name="Yadav J.S."/>
            <person name="Pangilinan J."/>
            <person name="Larsson K.H."/>
            <person name="Matsuura K."/>
            <person name="Barry K."/>
            <person name="Labutti K."/>
            <person name="Kuo R."/>
            <person name="Ohm R.A."/>
            <person name="Bhattacharya S.S."/>
            <person name="Shirouzu T."/>
            <person name="Yoshinaga Y."/>
            <person name="Martin F.M."/>
            <person name="Grigoriev I.V."/>
            <person name="Hibbett D.S."/>
        </authorList>
    </citation>
    <scope>NUCLEOTIDE SEQUENCE [LARGE SCALE GENOMIC DNA]</scope>
    <source>
        <strain evidence="2 3">L-15889</strain>
    </source>
</reference>
<accession>A0A165L1P9</accession>
<proteinExistence type="predicted"/>
<evidence type="ECO:0000313" key="3">
    <source>
        <dbReference type="Proteomes" id="UP000076727"/>
    </source>
</evidence>
<feature type="region of interest" description="Disordered" evidence="1">
    <location>
        <begin position="26"/>
        <end position="48"/>
    </location>
</feature>
<sequence length="121" mass="12824">MLEVLWSNLVCYGLFGTHPQAWPLPDDMPVAPNQSGIPVADDSSSLPDFTQPPTGKIEYVYPSSFAPIAPAPPNNALAGDEDNPGFARALDLMNDMSFGSETLAPTSAGAWGCIADDEAWI</sequence>
<gene>
    <name evidence="2" type="ORF">DAEQUDRAFT_815401</name>
</gene>
<evidence type="ECO:0000256" key="1">
    <source>
        <dbReference type="SAM" id="MobiDB-lite"/>
    </source>
</evidence>
<dbReference type="Proteomes" id="UP000076727">
    <property type="component" value="Unassembled WGS sequence"/>
</dbReference>
<feature type="compositionally biased region" description="Polar residues" evidence="1">
    <location>
        <begin position="32"/>
        <end position="48"/>
    </location>
</feature>
<protein>
    <submittedName>
        <fullName evidence="2">Uncharacterized protein</fullName>
    </submittedName>
</protein>
<organism evidence="2 3">
    <name type="scientific">Daedalea quercina L-15889</name>
    <dbReference type="NCBI Taxonomy" id="1314783"/>
    <lineage>
        <taxon>Eukaryota</taxon>
        <taxon>Fungi</taxon>
        <taxon>Dikarya</taxon>
        <taxon>Basidiomycota</taxon>
        <taxon>Agaricomycotina</taxon>
        <taxon>Agaricomycetes</taxon>
        <taxon>Polyporales</taxon>
        <taxon>Fomitopsis</taxon>
    </lineage>
</organism>
<keyword evidence="3" id="KW-1185">Reference proteome</keyword>